<dbReference type="Proteomes" id="UP001237207">
    <property type="component" value="Unassembled WGS sequence"/>
</dbReference>
<dbReference type="AlphaFoldDB" id="A0AAJ1WIG3"/>
<protein>
    <recommendedName>
        <fullName evidence="3">Flagellar hook-length control protein FliK</fullName>
    </recommendedName>
</protein>
<evidence type="ECO:0000313" key="2">
    <source>
        <dbReference type="Proteomes" id="UP001237207"/>
    </source>
</evidence>
<gene>
    <name evidence="1" type="ORF">J2S13_000714</name>
</gene>
<accession>A0AAJ1WIG3</accession>
<reference evidence="1" key="1">
    <citation type="submission" date="2023-07" db="EMBL/GenBank/DDBJ databases">
        <title>Genomic Encyclopedia of Type Strains, Phase IV (KMG-IV): sequencing the most valuable type-strain genomes for metagenomic binning, comparative biology and taxonomic classification.</title>
        <authorList>
            <person name="Goeker M."/>
        </authorList>
    </citation>
    <scope>NUCLEOTIDE SEQUENCE</scope>
    <source>
        <strain evidence="1">DSM 23947</strain>
    </source>
</reference>
<organism evidence="1 2">
    <name type="scientific">Oikeobacillus pervagus</name>
    <dbReference type="NCBI Taxonomy" id="1325931"/>
    <lineage>
        <taxon>Bacteria</taxon>
        <taxon>Bacillati</taxon>
        <taxon>Bacillota</taxon>
        <taxon>Bacilli</taxon>
        <taxon>Bacillales</taxon>
        <taxon>Bacillaceae</taxon>
        <taxon>Oikeobacillus</taxon>
    </lineage>
</organism>
<proteinExistence type="predicted"/>
<keyword evidence="2" id="KW-1185">Reference proteome</keyword>
<sequence>MQIQSKDQIQLLFAKGKTQYFREGQIFSGKVAKFLSKGMAEISVGGQKMVAKLEAPLTTRGTYVFTVTSTVDGVHLRVLTSSIQNQQPVTEQADELLQQLSLENTKESKILTMKLLQEGWPSTKSMLNSASEWLTNGDLKEGIKVIKYMVEQSLPFTKEIFLSLQSLGSTKTFTNLFESLASCIRDLPNKSESMNSILNIYDQWKHSIENQLAKSVLLQLMEILTDENYTDRRKEVVVQLLKEWGTLSKGITAQQAPAMMLQNWLAKPLPHDDQFHSFHQVLKQWGFERSESEYIKRLENELRALFNGGQIGDKESIAKMSQQAVYRLINANPVDINRTSAEILQLILSVEENVRTGSPSLELLASIFKQNETDIHRLFSNEIKKIANTPLNLQTARQKLIQQLWFNAENKLQNEWNGRNALALMKTSFQLMGIDLEGQLSNKEYFQDSLKSNLIKLLIEPIPAQVREIADTLVHRMNAQHILSGENGPLQHLIMQIPISLFQWSTDLTIQWSGKQMENGELDPDYCRILFYLDLQFLKETVIDMHVQNRMITIQIFNEQEKIKQVAQPFLPSLKERLQKMGYQLSDVTFHQKERLDTPTLIQLTEEKSYVGVDIRI</sequence>
<name>A0AAJ1WIG3_9BACI</name>
<dbReference type="RefSeq" id="WP_307256304.1">
    <property type="nucleotide sequence ID" value="NZ_JAUSUC010000005.1"/>
</dbReference>
<evidence type="ECO:0008006" key="3">
    <source>
        <dbReference type="Google" id="ProtNLM"/>
    </source>
</evidence>
<evidence type="ECO:0000313" key="1">
    <source>
        <dbReference type="EMBL" id="MDQ0214318.1"/>
    </source>
</evidence>
<dbReference type="EMBL" id="JAUSUC010000005">
    <property type="protein sequence ID" value="MDQ0214318.1"/>
    <property type="molecule type" value="Genomic_DNA"/>
</dbReference>
<comment type="caution">
    <text evidence="1">The sequence shown here is derived from an EMBL/GenBank/DDBJ whole genome shotgun (WGS) entry which is preliminary data.</text>
</comment>